<protein>
    <submittedName>
        <fullName evidence="2">GAF domain-containing protein</fullName>
    </submittedName>
</protein>
<organism evidence="2 3">
    <name type="scientific">Mucilaginibacter ginkgonis</name>
    <dbReference type="NCBI Taxonomy" id="2682091"/>
    <lineage>
        <taxon>Bacteria</taxon>
        <taxon>Pseudomonadati</taxon>
        <taxon>Bacteroidota</taxon>
        <taxon>Sphingobacteriia</taxon>
        <taxon>Sphingobacteriales</taxon>
        <taxon>Sphingobacteriaceae</taxon>
        <taxon>Mucilaginibacter</taxon>
    </lineage>
</organism>
<dbReference type="Pfam" id="PF01590">
    <property type="entry name" value="GAF"/>
    <property type="match status" value="1"/>
</dbReference>
<accession>A0A6I4IMS3</accession>
<dbReference type="SUPFAM" id="SSF55781">
    <property type="entry name" value="GAF domain-like"/>
    <property type="match status" value="1"/>
</dbReference>
<keyword evidence="3" id="KW-1185">Reference proteome</keyword>
<dbReference type="InterPro" id="IPR029016">
    <property type="entry name" value="GAF-like_dom_sf"/>
</dbReference>
<dbReference type="InterPro" id="IPR003018">
    <property type="entry name" value="GAF"/>
</dbReference>
<dbReference type="Proteomes" id="UP000429232">
    <property type="component" value="Chromosome"/>
</dbReference>
<proteinExistence type="predicted"/>
<dbReference type="Gene3D" id="3.30.450.40">
    <property type="match status" value="1"/>
</dbReference>
<dbReference type="SUPFAM" id="SSF55785">
    <property type="entry name" value="PYP-like sensor domain (PAS domain)"/>
    <property type="match status" value="1"/>
</dbReference>
<dbReference type="RefSeq" id="WP_157522886.1">
    <property type="nucleotide sequence ID" value="NZ_CP066775.1"/>
</dbReference>
<evidence type="ECO:0000259" key="1">
    <source>
        <dbReference type="Pfam" id="PF01590"/>
    </source>
</evidence>
<dbReference type="EMBL" id="CP066775">
    <property type="protein sequence ID" value="QQL50174.1"/>
    <property type="molecule type" value="Genomic_DNA"/>
</dbReference>
<name>A0A6I4IMS3_9SPHI</name>
<dbReference type="PANTHER" id="PTHR43102:SF2">
    <property type="entry name" value="GAF DOMAIN-CONTAINING PROTEIN"/>
    <property type="match status" value="1"/>
</dbReference>
<sequence>MRRDNYFKKRFGGETDYRDYLNCIDKITKSELNGLLCVIGKICDTPVSLITLLSDRKQWFLCANGTDMSGNDADASFCQYLKPEDELLEVQDATLDGRFNNLDVVTGEFHIRFYAGIPLVNNRGKVIGSVCLFDTRIKTLSDYQKTTFVTLSKQIFKILEYKRVEEYNKVVTAELQLQKEKTESVLQKLRAYFDSSPSMHILLDLEMNVLDFNKESVAIIQKYLGKQILYEKNIINYITPGYVRHFKKLFDAALRGKRIVREVLIDYVDIATWWRITLRPVLNDDKRVVAVSYSAMNIHETKQHVEEISRQNNKLQEIAIIQSHGYRKPVASILGLIDIIRRDGNSVDEEILGMLEKAAIDLDEQIRKVVKFTEHN</sequence>
<dbReference type="Gene3D" id="3.30.450.20">
    <property type="entry name" value="PAS domain"/>
    <property type="match status" value="1"/>
</dbReference>
<evidence type="ECO:0000313" key="3">
    <source>
        <dbReference type="Proteomes" id="UP000429232"/>
    </source>
</evidence>
<dbReference type="PANTHER" id="PTHR43102">
    <property type="entry name" value="SLR1143 PROTEIN"/>
    <property type="match status" value="1"/>
</dbReference>
<dbReference type="KEGG" id="mgik:GO620_001600"/>
<dbReference type="InterPro" id="IPR035965">
    <property type="entry name" value="PAS-like_dom_sf"/>
</dbReference>
<dbReference type="AlphaFoldDB" id="A0A6I4IMS3"/>
<feature type="domain" description="GAF" evidence="1">
    <location>
        <begin position="41"/>
        <end position="155"/>
    </location>
</feature>
<gene>
    <name evidence="2" type="ORF">GO620_001600</name>
</gene>
<evidence type="ECO:0000313" key="2">
    <source>
        <dbReference type="EMBL" id="QQL50174.1"/>
    </source>
</evidence>
<reference evidence="2 3" key="1">
    <citation type="submission" date="2020-12" db="EMBL/GenBank/DDBJ databases">
        <title>HMF7856_wgs.fasta genome submission.</title>
        <authorList>
            <person name="Kang H."/>
            <person name="Kim H."/>
            <person name="Joh K."/>
        </authorList>
    </citation>
    <scope>NUCLEOTIDE SEQUENCE [LARGE SCALE GENOMIC DNA]</scope>
    <source>
        <strain evidence="2 3">HMF7856</strain>
    </source>
</reference>